<dbReference type="OMA" id="RTMEHEN"/>
<gene>
    <name evidence="3" type="ORF">DCAR_0206591</name>
</gene>
<evidence type="ECO:0000313" key="3">
    <source>
        <dbReference type="EMBL" id="WOG87367.1"/>
    </source>
</evidence>
<sequence>MASLSQEELEHKYSWWWDSHICPKNSRWLQENLTDMDSKIKSMIKLIEEDADSFARRAEMYYKKRPELMKLVEEFYRAYRALAERYDHTTGVLHQAHRTMAEAFPNQIPFLLLDDAPTNTGSEAEPKIPNMSTPPQASFCTDELQNNAPGLSFSHSHTNKRKEVQSDSAISKGSLEQFNGLFRYAESKKSEEGRVRRSLNFNDDVESEHVNKFEEEILTLNDAFAKLEAEKDGLNQYKQRLEHVQKLEVAVSHAEKDSRELREQAIRDKSEIQALKKVISEFEAEKKAGLLQYELCLEKIGNLENILFQAQKNVVDLDKRATKAEADAHTSAKELAKVEAERDTIVNQYERSLQMRSDLEKKVLLAEERAEVEVQTSKFAISKLIEEKEAAGIKNEQCLETISSLELEISAAGKEVQNLKGEMNCKIEKQFSQVEISNQSLHTELETLVLKVDTQSEELTQKQKELGRLWACIQEERLRFMEADTAFRTFQLAHSQAQEDLRSLASELQKKSETLKDIETHNDSLQNDILKLKDENKSLNELNLSSTIFMTGMQNDIYRLRERNGKLEAEIDLRLDQGNTLQQEIDSLREELRDVNSKHHAVLKQVDAVGLNPESFQTAVKELQDENLKLRNSCGRERSGREALVEKLRTYEKLLDKNAVLENSMSELGTELENVRRKISVLEASCQSLLQDKSTLFDEKASLMTQLQLTADHMRKLSERNTISENCLSDTRDELEMLKEKSKILEDSCLLLVNQKSGLVTENGNLSSQLKLTQQLLNDIEKRSMELEENCSALEKDKIITLDEVKCLKVHLEVQKQEQYNFAQLSSAQFAGLVDKVHLLHEESWNRIRELEGELDKALDCQIETFVLHECVHDLRDKNSIMLIECQKLLEASKLSEKLISELEEENLEQQVEVKCLFHQHNSLRISMSQLLKAFNIVPDHACKHEDMQGKTSLDHILSKVEDIKSSLSITQDENQLRDVEMSVLITLLSQLRSEAETIQIEKNITDKELRIRSEQCMMLGSECQKLSKLTEELIIKVTDGYHKEEELMKRVENLLGKLLVVEGAYDNLQEEKTRVCEEKEVLVKELLNLKKKNHTVEEEEYAIYGEMVFLHVLSLIFMNFLDERSKEMKRLSDDVDKLHGINDALEKKLSITQEELDNLQVRNLCLKETLSKTDDELRETTYHVGYLKQDIANGKDLLHQKERDLFEAEQKFIIWENEKLHFSKDMDTLKREYDGVQMIREDQEKYIAKLSGDNDRLSNENQFLAKAKRKFEVELCLLRDLQETSRSKEEHLCSELQNKNDEIDLLQTQAVALFVELQSSTVARTLLEEKVNELVKKVISLQDEKNINSMKNALLDEKFGILEGQNEELKSQYVKLGQAVTSLMESVSSLEKHTFMHKNIQEPTNEEVKEVHLLDRDAIIPYASSNLHSLQVRIKAIENTVIEMARLATQDNLNAYSKLETTVKQMEELRTANRSLKGKLKPLSEISELPGIPPKDIMLDHRSESSSYGLGRRHYVGPDNQMLELWETVDEDSSINLSVGKGKKVVGAPTKKEWSEALKHKGASFSSDFIVEKEIGMNILEISRKFKETRQEGNKRKVLERLNSDVQKLTNLQITVQDLNRKVGIMEKSRSGKALNGNDSIKLKLEEAETAIQKLFDLNDKLTKNVEEISTPSAKIATMKSGDSGSTRRKRISEQARRVSEKISELQLEIQRIQFDLMKVDNGNESRGKFRVTETNRRILLKDYLYTGARKSPRRKKAPFCACMEPPTRGD</sequence>
<dbReference type="Proteomes" id="UP000077755">
    <property type="component" value="Chromosome 2"/>
</dbReference>
<dbReference type="OrthoDB" id="10255522at2759"/>
<reference evidence="3" key="1">
    <citation type="journal article" date="2016" name="Nat. Genet.">
        <title>A high-quality carrot genome assembly provides new insights into carotenoid accumulation and asterid genome evolution.</title>
        <authorList>
            <person name="Iorizzo M."/>
            <person name="Ellison S."/>
            <person name="Senalik D."/>
            <person name="Zeng P."/>
            <person name="Satapoomin P."/>
            <person name="Huang J."/>
            <person name="Bowman M."/>
            <person name="Iovene M."/>
            <person name="Sanseverino W."/>
            <person name="Cavagnaro P."/>
            <person name="Yildiz M."/>
            <person name="Macko-Podgorni A."/>
            <person name="Moranska E."/>
            <person name="Grzebelus E."/>
            <person name="Grzebelus D."/>
            <person name="Ashrafi H."/>
            <person name="Zheng Z."/>
            <person name="Cheng S."/>
            <person name="Spooner D."/>
            <person name="Van Deynze A."/>
            <person name="Simon P."/>
        </authorList>
    </citation>
    <scope>NUCLEOTIDE SEQUENCE</scope>
    <source>
        <tissue evidence="3">Leaf</tissue>
    </source>
</reference>
<dbReference type="KEGG" id="dcr:108209285"/>
<accession>A0A162ARY8</accession>
<dbReference type="PANTHER" id="PTHR32258">
    <property type="entry name" value="PROTEIN NETWORKED 4A"/>
    <property type="match status" value="1"/>
</dbReference>
<dbReference type="GO" id="GO:0051015">
    <property type="term" value="F:actin filament binding"/>
    <property type="evidence" value="ECO:0007669"/>
    <property type="project" value="TreeGrafter"/>
</dbReference>
<comment type="similarity">
    <text evidence="2">Belongs to the NET family.</text>
</comment>
<dbReference type="GO" id="GO:0005886">
    <property type="term" value="C:plasma membrane"/>
    <property type="evidence" value="ECO:0007669"/>
    <property type="project" value="TreeGrafter"/>
</dbReference>
<dbReference type="InterPro" id="IPR011684">
    <property type="entry name" value="NAB"/>
</dbReference>
<dbReference type="Pfam" id="PF07765">
    <property type="entry name" value="KIP1"/>
    <property type="match status" value="1"/>
</dbReference>
<dbReference type="PANTHER" id="PTHR32258:SF32">
    <property type="entry name" value="PROTEIN NETWORKED 1D"/>
    <property type="match status" value="1"/>
</dbReference>
<proteinExistence type="inferred from homology"/>
<dbReference type="EMBL" id="CP093344">
    <property type="protein sequence ID" value="WOG87367.1"/>
    <property type="molecule type" value="Genomic_DNA"/>
</dbReference>
<keyword evidence="4" id="KW-1185">Reference proteome</keyword>
<evidence type="ECO:0000256" key="1">
    <source>
        <dbReference type="ARBA" id="ARBA00023054"/>
    </source>
</evidence>
<dbReference type="PROSITE" id="PS51774">
    <property type="entry name" value="NAB"/>
    <property type="match status" value="1"/>
</dbReference>
<protein>
    <submittedName>
        <fullName evidence="3">Uncharacterized protein</fullName>
    </submittedName>
</protein>
<dbReference type="InterPro" id="IPR051861">
    <property type="entry name" value="NET_actin-binding_domain"/>
</dbReference>
<reference evidence="3" key="2">
    <citation type="submission" date="2022-03" db="EMBL/GenBank/DDBJ databases">
        <title>Draft title - Genomic analysis of global carrot germplasm unveils the trajectory of domestication and the origin of high carotenoid orange carrot.</title>
        <authorList>
            <person name="Iorizzo M."/>
            <person name="Ellison S."/>
            <person name="Senalik D."/>
            <person name="Macko-Podgorni A."/>
            <person name="Grzebelus D."/>
            <person name="Bostan H."/>
            <person name="Rolling W."/>
            <person name="Curaba J."/>
            <person name="Simon P."/>
        </authorList>
    </citation>
    <scope>NUCLEOTIDE SEQUENCE</scope>
    <source>
        <tissue evidence="3">Leaf</tissue>
    </source>
</reference>
<keyword evidence="1" id="KW-0175">Coiled coil</keyword>
<name>A0A162ARY8_DAUCS</name>
<evidence type="ECO:0000256" key="2">
    <source>
        <dbReference type="ARBA" id="ARBA00038006"/>
    </source>
</evidence>
<evidence type="ECO:0000313" key="4">
    <source>
        <dbReference type="Proteomes" id="UP000077755"/>
    </source>
</evidence>
<dbReference type="Gramene" id="KZN05023">
    <property type="protein sequence ID" value="KZN05023"/>
    <property type="gene ID" value="DCAR_005860"/>
</dbReference>
<organism evidence="3 4">
    <name type="scientific">Daucus carota subsp. sativus</name>
    <name type="common">Carrot</name>
    <dbReference type="NCBI Taxonomy" id="79200"/>
    <lineage>
        <taxon>Eukaryota</taxon>
        <taxon>Viridiplantae</taxon>
        <taxon>Streptophyta</taxon>
        <taxon>Embryophyta</taxon>
        <taxon>Tracheophyta</taxon>
        <taxon>Spermatophyta</taxon>
        <taxon>Magnoliopsida</taxon>
        <taxon>eudicotyledons</taxon>
        <taxon>Gunneridae</taxon>
        <taxon>Pentapetalae</taxon>
        <taxon>asterids</taxon>
        <taxon>campanulids</taxon>
        <taxon>Apiales</taxon>
        <taxon>Apiaceae</taxon>
        <taxon>Apioideae</taxon>
        <taxon>Scandiceae</taxon>
        <taxon>Daucinae</taxon>
        <taxon>Daucus</taxon>
        <taxon>Daucus sect. Daucus</taxon>
    </lineage>
</organism>